<dbReference type="AlphaFoldDB" id="A0A2N3Y282"/>
<reference evidence="1" key="1">
    <citation type="submission" date="2017-12" db="EMBL/GenBank/DDBJ databases">
        <title>Sequencing the genomes of 1000 Actinobacteria strains.</title>
        <authorList>
            <person name="Klenk H.-P."/>
        </authorList>
    </citation>
    <scope>NUCLEOTIDE SEQUENCE [LARGE SCALE GENOMIC DNA]</scope>
    <source>
        <strain evidence="1">DSM 44228</strain>
    </source>
</reference>
<organism evidence="1 2">
    <name type="scientific">Saccharopolyspora spinosa</name>
    <dbReference type="NCBI Taxonomy" id="60894"/>
    <lineage>
        <taxon>Bacteria</taxon>
        <taxon>Bacillati</taxon>
        <taxon>Actinomycetota</taxon>
        <taxon>Actinomycetes</taxon>
        <taxon>Pseudonocardiales</taxon>
        <taxon>Pseudonocardiaceae</taxon>
        <taxon>Saccharopolyspora</taxon>
    </lineage>
</organism>
<evidence type="ECO:0000313" key="2">
    <source>
        <dbReference type="Proteomes" id="UP000233786"/>
    </source>
</evidence>
<sequence>MVEELVHQEIGQLLVDHPLPRLATAAPRQVDRVDAVRVGQRREDAVPGELDGVEHPAVQEQDRFVLLSPRGVRPHRSAGEV</sequence>
<keyword evidence="2" id="KW-1185">Reference proteome</keyword>
<proteinExistence type="predicted"/>
<dbReference type="RefSeq" id="WP_010693318.1">
    <property type="nucleotide sequence ID" value="NZ_CP061007.1"/>
</dbReference>
<dbReference type="EMBL" id="PJNB01000001">
    <property type="protein sequence ID" value="PKW17005.1"/>
    <property type="molecule type" value="Genomic_DNA"/>
</dbReference>
<dbReference type="Proteomes" id="UP000233786">
    <property type="component" value="Unassembled WGS sequence"/>
</dbReference>
<evidence type="ECO:0000313" key="1">
    <source>
        <dbReference type="EMBL" id="PKW17005.1"/>
    </source>
</evidence>
<accession>A0A2N3Y282</accession>
<gene>
    <name evidence="1" type="ORF">A8926_4921</name>
</gene>
<name>A0A2N3Y282_SACSN</name>
<comment type="caution">
    <text evidence="1">The sequence shown here is derived from an EMBL/GenBank/DDBJ whole genome shotgun (WGS) entry which is preliminary data.</text>
</comment>
<protein>
    <submittedName>
        <fullName evidence="1">Uncharacterized protein</fullName>
    </submittedName>
</protein>